<keyword evidence="2" id="KW-1185">Reference proteome</keyword>
<sequence length="470" mass="52708">MPQFGHSHKPYDWGAGVRVRVQRACQSPYFSVFREENTRQADAVHEGRSGRAGAGSYPAIQDDGLRLLYFPYRNAAPVHGTTAEAAGVASETVTLVGATGTVGKFLAEQYLRRGVSVTVLARDIEKAKSLFLPIANGQREQNRLASMGYKQLDGATAKRELTASLHYRDFRREDRQVLRYEFRNSRSARGPNVGSANASYEQRMFLELIEGDVGCTQDLEFSMRHASVVFYLAAALEEASDPAPQANDRLSSSAVWWSRGLWVGSGQRFGVFLHALDACRRVDAHFIALTPLWVHGSRLSPFYWYRRLVTHPRGYCKAVQMQEQVLLSQSGNPGARCSLGADELEEQQPDGDWRFWWRSRSSTELPDDFPIKPCSPVRFSLFRLSDVVFPSFNERVVVSKNNRVDEDLYVKSIQQGNLDARLLANVLVKSIGLCTSVVESRIDIGGCLRGGTDMRDANAIFDLFEHLRNE</sequence>
<name>A0A640KRA7_LEITA</name>
<evidence type="ECO:0000313" key="1">
    <source>
        <dbReference type="EMBL" id="GET92166.1"/>
    </source>
</evidence>
<reference evidence="1" key="1">
    <citation type="submission" date="2019-11" db="EMBL/GenBank/DDBJ databases">
        <title>Leishmania tarentolae CDS.</title>
        <authorList>
            <person name="Goto Y."/>
            <person name="Yamagishi J."/>
        </authorList>
    </citation>
    <scope>NUCLEOTIDE SEQUENCE [LARGE SCALE GENOMIC DNA]</scope>
    <source>
        <strain evidence="1">Parrot Tar II</strain>
    </source>
</reference>
<dbReference type="SUPFAM" id="SSF51735">
    <property type="entry name" value="NAD(P)-binding Rossmann-fold domains"/>
    <property type="match status" value="2"/>
</dbReference>
<dbReference type="EMBL" id="BLBS01000054">
    <property type="protein sequence ID" value="GET92166.1"/>
    <property type="molecule type" value="Genomic_DNA"/>
</dbReference>
<proteinExistence type="predicted"/>
<dbReference type="AlphaFoldDB" id="A0A640KRA7"/>
<evidence type="ECO:0000313" key="2">
    <source>
        <dbReference type="Proteomes" id="UP000419144"/>
    </source>
</evidence>
<comment type="caution">
    <text evidence="1">The sequence shown here is derived from an EMBL/GenBank/DDBJ whole genome shotgun (WGS) entry which is preliminary data.</text>
</comment>
<dbReference type="Gene3D" id="3.40.50.720">
    <property type="entry name" value="NAD(P)-binding Rossmann-like Domain"/>
    <property type="match status" value="1"/>
</dbReference>
<dbReference type="Proteomes" id="UP000419144">
    <property type="component" value="Unassembled WGS sequence"/>
</dbReference>
<accession>A0A640KRA7</accession>
<organism evidence="1 2">
    <name type="scientific">Leishmania tarentolae</name>
    <name type="common">Sauroleishmania tarentolae</name>
    <dbReference type="NCBI Taxonomy" id="5689"/>
    <lineage>
        <taxon>Eukaryota</taxon>
        <taxon>Discoba</taxon>
        <taxon>Euglenozoa</taxon>
        <taxon>Kinetoplastea</taxon>
        <taxon>Metakinetoplastina</taxon>
        <taxon>Trypanosomatida</taxon>
        <taxon>Trypanosomatidae</taxon>
        <taxon>Leishmaniinae</taxon>
        <taxon>Leishmania</taxon>
        <taxon>lizard Leishmania</taxon>
    </lineage>
</organism>
<dbReference type="OrthoDB" id="270967at2759"/>
<dbReference type="VEuPathDB" id="TriTrypDB:LtaPh_3408700"/>
<protein>
    <submittedName>
        <fullName evidence="1">Uncharacterized protein</fullName>
    </submittedName>
</protein>
<dbReference type="InterPro" id="IPR036291">
    <property type="entry name" value="NAD(P)-bd_dom_sf"/>
</dbReference>
<gene>
    <name evidence="1" type="ORF">LtaPh_3408700</name>
</gene>